<dbReference type="GO" id="GO:0000162">
    <property type="term" value="P:L-tryptophan biosynthetic process"/>
    <property type="evidence" value="ECO:0007669"/>
    <property type="project" value="TreeGrafter"/>
</dbReference>
<dbReference type="GO" id="GO:0005737">
    <property type="term" value="C:cytoplasm"/>
    <property type="evidence" value="ECO:0007669"/>
    <property type="project" value="TreeGrafter"/>
</dbReference>
<dbReference type="InterPro" id="IPR011858">
    <property type="entry name" value="His6/HISN3"/>
</dbReference>
<dbReference type="AlphaFoldDB" id="A0A1G5IWT2"/>
<dbReference type="CDD" id="cd04723">
    <property type="entry name" value="HisA_HisF"/>
    <property type="match status" value="1"/>
</dbReference>
<dbReference type="PANTHER" id="PTHR43090:SF2">
    <property type="entry name" value="1-(5-PHOSPHORIBOSYL)-5-[(5-PHOSPHORIBOSYLAMINO)METHYLIDENEAMINO] IMIDAZOLE-4-CARBOXAMIDE ISOMERASE"/>
    <property type="match status" value="1"/>
</dbReference>
<dbReference type="GO" id="GO:0003949">
    <property type="term" value="F:1-(5-phosphoribosyl)-5-[(5-phosphoribosylamino)methylideneamino]imidazole-4-carboxamide isomerase activity"/>
    <property type="evidence" value="ECO:0007669"/>
    <property type="project" value="InterPro"/>
</dbReference>
<dbReference type="OrthoDB" id="9807749at2"/>
<dbReference type="Gene3D" id="3.20.20.70">
    <property type="entry name" value="Aldolase class I"/>
    <property type="match status" value="1"/>
</dbReference>
<comment type="similarity">
    <text evidence="1 6">Belongs to the HisA/HisF family.</text>
</comment>
<sequence>MKFRPCIDLHQGVVKQIVGGTLTDTDESPTTNFSATRPASWFAELYRRDNLTGGHIIQLGPGNEKAACGALEAWPGGMQVGGGITCDNAASWLDRGAAAIIVTSHVFHDGRIDEERLSRLVETVGKERLVLDLSCRRSDEGYRIVTDRWQTWTDEVITLPLLDRLADSCHEFLIHGVDVEGMVSGIEEPLVELLGTWGKRPVTYAGGIRSLADIEKIDTLGNGAIDFTVGSALDIFGGDALAYDVLSSRYST</sequence>
<dbReference type="Proteomes" id="UP000198870">
    <property type="component" value="Unassembled WGS sequence"/>
</dbReference>
<dbReference type="InterPro" id="IPR013785">
    <property type="entry name" value="Aldolase_TIM"/>
</dbReference>
<protein>
    <submittedName>
        <fullName evidence="7">1-(5-phosphoribosyl)-5-[(5-phosphoribosylamino)methylideneamino] imidazole-4-carboxamide isomerase</fullName>
    </submittedName>
</protein>
<evidence type="ECO:0000256" key="1">
    <source>
        <dbReference type="ARBA" id="ARBA00009667"/>
    </source>
</evidence>
<evidence type="ECO:0000313" key="7">
    <source>
        <dbReference type="EMBL" id="SCY80497.1"/>
    </source>
</evidence>
<proteinExistence type="inferred from homology"/>
<dbReference type="InterPro" id="IPR006062">
    <property type="entry name" value="His_biosynth"/>
</dbReference>
<keyword evidence="4 7" id="KW-0413">Isomerase</keyword>
<dbReference type="GO" id="GO:0000105">
    <property type="term" value="P:L-histidine biosynthetic process"/>
    <property type="evidence" value="ECO:0007669"/>
    <property type="project" value="UniProtKB-KW"/>
</dbReference>
<dbReference type="Pfam" id="PF00977">
    <property type="entry name" value="His_biosynth"/>
    <property type="match status" value="1"/>
</dbReference>
<keyword evidence="3 6" id="KW-0368">Histidine biosynthesis</keyword>
<reference evidence="7 8" key="1">
    <citation type="submission" date="2016-10" db="EMBL/GenBank/DDBJ databases">
        <authorList>
            <person name="de Groot N.N."/>
        </authorList>
    </citation>
    <scope>NUCLEOTIDE SEQUENCE [LARGE SCALE GENOMIC DNA]</scope>
    <source>
        <strain evidence="7 8">AA1</strain>
    </source>
</reference>
<dbReference type="NCBIfam" id="TIGR02129">
    <property type="entry name" value="hisA_euk"/>
    <property type="match status" value="1"/>
</dbReference>
<organism evidence="7 8">
    <name type="scientific">Desulfoluna spongiiphila</name>
    <dbReference type="NCBI Taxonomy" id="419481"/>
    <lineage>
        <taxon>Bacteria</taxon>
        <taxon>Pseudomonadati</taxon>
        <taxon>Thermodesulfobacteriota</taxon>
        <taxon>Desulfobacteria</taxon>
        <taxon>Desulfobacterales</taxon>
        <taxon>Desulfolunaceae</taxon>
        <taxon>Desulfoluna</taxon>
    </lineage>
</organism>
<dbReference type="RefSeq" id="WP_092214448.1">
    <property type="nucleotide sequence ID" value="NZ_FMUX01000022.1"/>
</dbReference>
<dbReference type="SUPFAM" id="SSF51366">
    <property type="entry name" value="Ribulose-phoshate binding barrel"/>
    <property type="match status" value="1"/>
</dbReference>
<name>A0A1G5IWT2_9BACT</name>
<evidence type="ECO:0000256" key="4">
    <source>
        <dbReference type="ARBA" id="ARBA00023235"/>
    </source>
</evidence>
<evidence type="ECO:0000313" key="8">
    <source>
        <dbReference type="Proteomes" id="UP000198870"/>
    </source>
</evidence>
<gene>
    <name evidence="7" type="ORF">SAMN05216233_122109</name>
</gene>
<dbReference type="STRING" id="419481.SAMN05216233_122109"/>
<comment type="pathway">
    <text evidence="5">Amino-acid biosynthesis.</text>
</comment>
<dbReference type="InterPro" id="IPR011060">
    <property type="entry name" value="RibuloseP-bd_barrel"/>
</dbReference>
<dbReference type="EMBL" id="FMUX01000022">
    <property type="protein sequence ID" value="SCY80497.1"/>
    <property type="molecule type" value="Genomic_DNA"/>
</dbReference>
<evidence type="ECO:0000256" key="2">
    <source>
        <dbReference type="ARBA" id="ARBA00022605"/>
    </source>
</evidence>
<keyword evidence="8" id="KW-1185">Reference proteome</keyword>
<evidence type="ECO:0000256" key="3">
    <source>
        <dbReference type="ARBA" id="ARBA00023102"/>
    </source>
</evidence>
<dbReference type="InterPro" id="IPR044524">
    <property type="entry name" value="Isoase_HisA-like"/>
</dbReference>
<dbReference type="PANTHER" id="PTHR43090">
    <property type="entry name" value="1-(5-PHOSPHORIBOSYL)-5-[(5-PHOSPHORIBOSYLAMINO)METHYLIDENEAMINO] IMIDAZOLE-4-CARBOXAMIDE ISOMERASE"/>
    <property type="match status" value="1"/>
</dbReference>
<evidence type="ECO:0000256" key="6">
    <source>
        <dbReference type="RuleBase" id="RU003657"/>
    </source>
</evidence>
<evidence type="ECO:0000256" key="5">
    <source>
        <dbReference type="ARBA" id="ARBA00029440"/>
    </source>
</evidence>
<keyword evidence="2 6" id="KW-0028">Amino-acid biosynthesis</keyword>
<accession>A0A1G5IWT2</accession>